<dbReference type="InterPro" id="IPR029063">
    <property type="entry name" value="SAM-dependent_MTases_sf"/>
</dbReference>
<dbReference type="Gene3D" id="3.40.50.150">
    <property type="entry name" value="Vaccinia Virus protein VP39"/>
    <property type="match status" value="1"/>
</dbReference>
<dbReference type="Proteomes" id="UP001249959">
    <property type="component" value="Unassembled WGS sequence"/>
</dbReference>
<sequence length="302" mass="34567">MSNHHQSIAIETPQNWGKSYELIDSGGFEKLEQFGEFVVRRPEPQALWSKSLSEEFWALKANAHFKKEKGSTERGVWEIKKGVPDKWFIPYQSEKLDLKLKISLSSFKHVGLFPEQASNWEFLAKNIPLLSNPKPKILNLFAYTGGASLVCRQMGADVTHVDSVKPVLSWARENMEVSELDSIRWMAEDALKFVKREARRGNFYQGVLLDPPAYGRGPDGEKWVLEEQIDDMLRSVKEILDPKEHILLTNVYSLGFSTLVVENLVNGIFNVPETAESGELYLNDQYDKKLPLGVFHRYLYTS</sequence>
<dbReference type="CDD" id="cd02440">
    <property type="entry name" value="AdoMet_MTases"/>
    <property type="match status" value="1"/>
</dbReference>
<organism evidence="1 2">
    <name type="scientific">Aquirufa regiilacus</name>
    <dbReference type="NCBI Taxonomy" id="3024868"/>
    <lineage>
        <taxon>Bacteria</taxon>
        <taxon>Pseudomonadati</taxon>
        <taxon>Bacteroidota</taxon>
        <taxon>Cytophagia</taxon>
        <taxon>Cytophagales</taxon>
        <taxon>Flectobacillaceae</taxon>
        <taxon>Aquirufa</taxon>
    </lineage>
</organism>
<dbReference type="GO" id="GO:0032259">
    <property type="term" value="P:methylation"/>
    <property type="evidence" value="ECO:0007669"/>
    <property type="project" value="UniProtKB-KW"/>
</dbReference>
<accession>A0ABU3TQH3</accession>
<reference evidence="1 2" key="1">
    <citation type="submission" date="2023-09" db="EMBL/GenBank/DDBJ databases">
        <title>Aquirufa genomes.</title>
        <authorList>
            <person name="Pitt A."/>
        </authorList>
    </citation>
    <scope>NUCLEOTIDE SEQUENCE [LARGE SCALE GENOMIC DNA]</scope>
    <source>
        <strain evidence="1 2">LEOWEIH-7C</strain>
    </source>
</reference>
<dbReference type="Gene3D" id="2.60.40.1180">
    <property type="entry name" value="Golgi alpha-mannosidase II"/>
    <property type="match status" value="1"/>
</dbReference>
<dbReference type="PANTHER" id="PTHR43042:SF2">
    <property type="entry name" value="SAM-DEPENDENT METHYLTRANSFERASE"/>
    <property type="match status" value="1"/>
</dbReference>
<keyword evidence="1" id="KW-0489">Methyltransferase</keyword>
<proteinExistence type="predicted"/>
<dbReference type="EMBL" id="JAVNWW010000001">
    <property type="protein sequence ID" value="MDU0808112.1"/>
    <property type="molecule type" value="Genomic_DNA"/>
</dbReference>
<protein>
    <submittedName>
        <fullName evidence="1">Class I SAM-dependent methyltransferase</fullName>
        <ecNumber evidence="1">2.1.1.-</ecNumber>
    </submittedName>
</protein>
<keyword evidence="1" id="KW-0808">Transferase</keyword>
<evidence type="ECO:0000313" key="1">
    <source>
        <dbReference type="EMBL" id="MDU0808112.1"/>
    </source>
</evidence>
<dbReference type="PANTHER" id="PTHR43042">
    <property type="entry name" value="SAM-DEPENDENT METHYLTRANSFERASE"/>
    <property type="match status" value="1"/>
</dbReference>
<dbReference type="GO" id="GO:0008168">
    <property type="term" value="F:methyltransferase activity"/>
    <property type="evidence" value="ECO:0007669"/>
    <property type="project" value="UniProtKB-KW"/>
</dbReference>
<dbReference type="SUPFAM" id="SSF53335">
    <property type="entry name" value="S-adenosyl-L-methionine-dependent methyltransferases"/>
    <property type="match status" value="1"/>
</dbReference>
<keyword evidence="2" id="KW-1185">Reference proteome</keyword>
<comment type="caution">
    <text evidence="1">The sequence shown here is derived from an EMBL/GenBank/DDBJ whole genome shotgun (WGS) entry which is preliminary data.</text>
</comment>
<gene>
    <name evidence="1" type="ORF">PQG45_03570</name>
</gene>
<dbReference type="InterPro" id="IPR013780">
    <property type="entry name" value="Glyco_hydro_b"/>
</dbReference>
<name>A0ABU3TQH3_9BACT</name>
<dbReference type="RefSeq" id="WP_315576223.1">
    <property type="nucleotide sequence ID" value="NZ_JARDXH010000004.1"/>
</dbReference>
<evidence type="ECO:0000313" key="2">
    <source>
        <dbReference type="Proteomes" id="UP001249959"/>
    </source>
</evidence>
<dbReference type="EC" id="2.1.1.-" evidence="1"/>